<dbReference type="InParanoid" id="A0A078A1W2"/>
<reference evidence="1 2" key="1">
    <citation type="submission" date="2014-06" db="EMBL/GenBank/DDBJ databases">
        <authorList>
            <person name="Swart Estienne"/>
        </authorList>
    </citation>
    <scope>NUCLEOTIDE SEQUENCE [LARGE SCALE GENOMIC DNA]</scope>
    <source>
        <strain evidence="1 2">130c</strain>
    </source>
</reference>
<protein>
    <submittedName>
        <fullName evidence="1">Uncharacterized protein</fullName>
    </submittedName>
</protein>
<organism evidence="1 2">
    <name type="scientific">Stylonychia lemnae</name>
    <name type="common">Ciliate</name>
    <dbReference type="NCBI Taxonomy" id="5949"/>
    <lineage>
        <taxon>Eukaryota</taxon>
        <taxon>Sar</taxon>
        <taxon>Alveolata</taxon>
        <taxon>Ciliophora</taxon>
        <taxon>Intramacronucleata</taxon>
        <taxon>Spirotrichea</taxon>
        <taxon>Stichotrichia</taxon>
        <taxon>Sporadotrichida</taxon>
        <taxon>Oxytrichidae</taxon>
        <taxon>Stylonychinae</taxon>
        <taxon>Stylonychia</taxon>
    </lineage>
</organism>
<gene>
    <name evidence="1" type="primary">Contig15911.g16961</name>
    <name evidence="1" type="ORF">STYLEM_4807</name>
</gene>
<evidence type="ECO:0000313" key="1">
    <source>
        <dbReference type="EMBL" id="CDW75812.1"/>
    </source>
</evidence>
<dbReference type="AlphaFoldDB" id="A0A078A1W2"/>
<sequence length="546" mass="64932">MQSKYDITDYEQVLRLMREKEAEEDLKNNIIGKVRQRIKPGFRRRYSLDSNENANHNDSTRITRSSFKMNDSKQLVQTRQGLRTENISPRHQVSPVNKEKQNRILIYNKMAQEYDAYPNRKIIHYRQKLEARSTKLECQQRGYFLQNEIEVSSKPVLSVINKTLQNLQLNQSKENHQKKLTSLQVNKIVLKALDIDQNPRKYLYYERFKKNPITKYGSNDEEYDGYVIQQRKDNNSQTKILKLSEKKKLQRNLLKKKKRKEQDELLQMSKSLELSTEYDYEGQEISKNKIFDQYLEPQLDINKTFHSTLRNSTQQPLNNSIEEKKNQLIGNFTQRDPQVRDFSRKPKTSFKLDSHRDSMIGSKYGIQPTSFSLYPFGAQLDLDQIKERKRKELLSRIGHPGKYYKIAFQQIEEKVLQELKHHRPQTFETGFRQPRSISTVKQQRSKFIEPRISNPQKNQTSTREELKQPNYKDLLANLTEQQSFLEDVKQKERYKVDLEIQSINLNQAFAKVDENSYTHKLTKFMVRKSSKKITSNERAQPIRNDF</sequence>
<proteinExistence type="predicted"/>
<accession>A0A078A1W2</accession>
<dbReference type="Proteomes" id="UP000039865">
    <property type="component" value="Unassembled WGS sequence"/>
</dbReference>
<evidence type="ECO:0000313" key="2">
    <source>
        <dbReference type="Proteomes" id="UP000039865"/>
    </source>
</evidence>
<dbReference type="EMBL" id="CCKQ01004655">
    <property type="protein sequence ID" value="CDW75812.1"/>
    <property type="molecule type" value="Genomic_DNA"/>
</dbReference>
<keyword evidence="2" id="KW-1185">Reference proteome</keyword>
<name>A0A078A1W2_STYLE</name>